<dbReference type="AlphaFoldDB" id="A0A0D8FS84"/>
<feature type="domain" description="Aldehyde dehydrogenase" evidence="3">
    <location>
        <begin position="12"/>
        <end position="442"/>
    </location>
</feature>
<dbReference type="PATRIC" id="fig|1121877.4.peg.2354"/>
<accession>A0A0D8FS84</accession>
<evidence type="ECO:0000259" key="3">
    <source>
        <dbReference type="Pfam" id="PF00171"/>
    </source>
</evidence>
<dbReference type="Proteomes" id="UP000032336">
    <property type="component" value="Unassembled WGS sequence"/>
</dbReference>
<dbReference type="OrthoDB" id="9759612at2"/>
<dbReference type="InterPro" id="IPR015590">
    <property type="entry name" value="Aldehyde_DH_dom"/>
</dbReference>
<dbReference type="InterPro" id="IPR016163">
    <property type="entry name" value="Ald_DH_C"/>
</dbReference>
<dbReference type="eggNOG" id="COG1012">
    <property type="taxonomic scope" value="Bacteria"/>
</dbReference>
<dbReference type="EMBL" id="JXUW01000021">
    <property type="protein sequence ID" value="KJE76130.1"/>
    <property type="molecule type" value="Genomic_DNA"/>
</dbReference>
<dbReference type="EC" id="1.2.1.77" evidence="4"/>
<evidence type="ECO:0000313" key="4">
    <source>
        <dbReference type="EMBL" id="KJE76130.1"/>
    </source>
</evidence>
<dbReference type="SUPFAM" id="SSF53720">
    <property type="entry name" value="ALDH-like"/>
    <property type="match status" value="1"/>
</dbReference>
<dbReference type="Gene3D" id="3.40.309.10">
    <property type="entry name" value="Aldehyde Dehydrogenase, Chain A, domain 2"/>
    <property type="match status" value="1"/>
</dbReference>
<dbReference type="Gene3D" id="3.40.605.10">
    <property type="entry name" value="Aldehyde Dehydrogenase, Chain A, domain 1"/>
    <property type="match status" value="1"/>
</dbReference>
<comment type="similarity">
    <text evidence="1">Belongs to the aldehyde dehydrogenase family.</text>
</comment>
<dbReference type="InterPro" id="IPR016161">
    <property type="entry name" value="Ald_DH/histidinol_DH"/>
</dbReference>
<evidence type="ECO:0000256" key="1">
    <source>
        <dbReference type="ARBA" id="ARBA00009986"/>
    </source>
</evidence>
<gene>
    <name evidence="4" type="primary">boxD</name>
    <name evidence="4" type="ORF">FEAC_21120</name>
</gene>
<dbReference type="PANTHER" id="PTHR43111:SF1">
    <property type="entry name" value="ALDEHYDE DEHYDROGENASE B-RELATED"/>
    <property type="match status" value="1"/>
</dbReference>
<dbReference type="GeneID" id="78373186"/>
<sequence>MIRLQHLLGGRWVDGEGEGTLLRDPATAIPIASTSAVGIDVAEPIDWARRVGGAQLRAMTFVERAELLSSFADKLREQRPSYYDAVLANMGANKRDAAYDIDGAIAVLRYYASLGRVLGDRRTLMEPGTDQMTRSEDFRVAHLLTPRHGIAIGINAFNFPAWGMFEKVATATLAGMPSLAKPATQTALVAYLMVRDLYDANLVPEGVLSLLTAGGRELVELVEEEDTLAFTGSADTALMLRSNRTLLARGARFNAEADSLNAILALPDLSESSPSVDSLIDSVLTEMTIKAGQKCTAIRRVVVPLHLVESVTDRLVARLSSLKIGDARNPSVDMGPLVSRSQQEAVIAGAALLAQEGKTVLGGAGSIKFVDVDPQVAAVVAPTLIQISEPGSAKLVHELEVFGPCVAVIGYRGLDEGIDLVRRGRGSLVATVVTDDDAAFAQSALSLGSLHGRIAHLTHDGAADNPGHGVVMPQGIHGGPGRAGGGEELGGLRALNFYHQRTAIQARVPVLEALRKLSAELG</sequence>
<keyword evidence="2 4" id="KW-0560">Oxidoreductase</keyword>
<keyword evidence="5" id="KW-1185">Reference proteome</keyword>
<dbReference type="NCBIfam" id="NF008868">
    <property type="entry name" value="PRK11903.1"/>
    <property type="match status" value="1"/>
</dbReference>
<dbReference type="STRING" id="1121877.FEAC_21120"/>
<organism evidence="4 5">
    <name type="scientific">Ferrimicrobium acidiphilum DSM 19497</name>
    <dbReference type="NCBI Taxonomy" id="1121877"/>
    <lineage>
        <taxon>Bacteria</taxon>
        <taxon>Bacillati</taxon>
        <taxon>Actinomycetota</taxon>
        <taxon>Acidimicrobiia</taxon>
        <taxon>Acidimicrobiales</taxon>
        <taxon>Acidimicrobiaceae</taxon>
        <taxon>Ferrimicrobium</taxon>
    </lineage>
</organism>
<dbReference type="InterPro" id="IPR016162">
    <property type="entry name" value="Ald_DH_N"/>
</dbReference>
<evidence type="ECO:0000313" key="5">
    <source>
        <dbReference type="Proteomes" id="UP000032336"/>
    </source>
</evidence>
<dbReference type="PANTHER" id="PTHR43111">
    <property type="entry name" value="ALDEHYDE DEHYDROGENASE B-RELATED"/>
    <property type="match status" value="1"/>
</dbReference>
<comment type="caution">
    <text evidence="4">The sequence shown here is derived from an EMBL/GenBank/DDBJ whole genome shotgun (WGS) entry which is preliminary data.</text>
</comment>
<name>A0A0D8FS84_9ACTN</name>
<protein>
    <submittedName>
        <fullName evidence="4">3,4-dehydroadipyl-CoA semialdehyde dehydrogenase</fullName>
        <ecNumber evidence="4">1.2.1.77</ecNumber>
    </submittedName>
</protein>
<proteinExistence type="inferred from homology"/>
<dbReference type="RefSeq" id="WP_035391134.1">
    <property type="nucleotide sequence ID" value="NZ_JQKF01000038.1"/>
</dbReference>
<dbReference type="Pfam" id="PF00171">
    <property type="entry name" value="Aldedh"/>
    <property type="match status" value="1"/>
</dbReference>
<dbReference type="GO" id="GO:0016620">
    <property type="term" value="F:oxidoreductase activity, acting on the aldehyde or oxo group of donors, NAD or NADP as acceptor"/>
    <property type="evidence" value="ECO:0007669"/>
    <property type="project" value="InterPro"/>
</dbReference>
<evidence type="ECO:0000256" key="2">
    <source>
        <dbReference type="ARBA" id="ARBA00023002"/>
    </source>
</evidence>
<reference evidence="4 5" key="1">
    <citation type="submission" date="2015-01" db="EMBL/GenBank/DDBJ databases">
        <title>Draft genome of the acidophilic iron oxidizer Ferrimicrobium acidiphilum strain T23.</title>
        <authorList>
            <person name="Poehlein A."/>
            <person name="Eisen S."/>
            <person name="Schloemann M."/>
            <person name="Johnson B.D."/>
            <person name="Daniel R."/>
            <person name="Muehling M."/>
        </authorList>
    </citation>
    <scope>NUCLEOTIDE SEQUENCE [LARGE SCALE GENOMIC DNA]</scope>
    <source>
        <strain evidence="4 5">T23</strain>
    </source>
</reference>